<accession>A0ABX2FNU2</accession>
<dbReference type="InterPro" id="IPR036908">
    <property type="entry name" value="RlpA-like_sf"/>
</dbReference>
<comment type="caution">
    <text evidence="7">The sequence shown here is derived from an EMBL/GenBank/DDBJ whole genome shotgun (WGS) entry which is preliminary data.</text>
</comment>
<evidence type="ECO:0000256" key="5">
    <source>
        <dbReference type="RuleBase" id="RU003495"/>
    </source>
</evidence>
<feature type="domain" description="SPOR" evidence="6">
    <location>
        <begin position="202"/>
        <end position="285"/>
    </location>
</feature>
<dbReference type="EMBL" id="JABSNP010000006">
    <property type="protein sequence ID" value="NRT18840.1"/>
    <property type="molecule type" value="Genomic_DNA"/>
</dbReference>
<dbReference type="Proteomes" id="UP000779507">
    <property type="component" value="Unassembled WGS sequence"/>
</dbReference>
<dbReference type="EC" id="4.2.2.-" evidence="4"/>
<dbReference type="Pfam" id="PF05036">
    <property type="entry name" value="SPOR"/>
    <property type="match status" value="1"/>
</dbReference>
<keyword evidence="3 4" id="KW-0961">Cell wall biogenesis/degradation</keyword>
<dbReference type="HAMAP" id="MF_02071">
    <property type="entry name" value="RlpA"/>
    <property type="match status" value="1"/>
</dbReference>
<dbReference type="SUPFAM" id="SSF50685">
    <property type="entry name" value="Barwin-like endoglucanases"/>
    <property type="match status" value="1"/>
</dbReference>
<dbReference type="InterPro" id="IPR036680">
    <property type="entry name" value="SPOR-like_sf"/>
</dbReference>
<evidence type="ECO:0000313" key="8">
    <source>
        <dbReference type="Proteomes" id="UP000779507"/>
    </source>
</evidence>
<dbReference type="PROSITE" id="PS51724">
    <property type="entry name" value="SPOR"/>
    <property type="match status" value="1"/>
</dbReference>
<organism evidence="7 8">
    <name type="scientific">Hymenobacter caeli</name>
    <dbReference type="NCBI Taxonomy" id="2735894"/>
    <lineage>
        <taxon>Bacteria</taxon>
        <taxon>Pseudomonadati</taxon>
        <taxon>Bacteroidota</taxon>
        <taxon>Cytophagia</taxon>
        <taxon>Cytophagales</taxon>
        <taxon>Hymenobacteraceae</taxon>
        <taxon>Hymenobacter</taxon>
    </lineage>
</organism>
<evidence type="ECO:0000256" key="3">
    <source>
        <dbReference type="ARBA" id="ARBA00023316"/>
    </source>
</evidence>
<dbReference type="PANTHER" id="PTHR34183:SF8">
    <property type="entry name" value="ENDOLYTIC PEPTIDOGLYCAN TRANSGLYCOSYLASE RLPA-RELATED"/>
    <property type="match status" value="1"/>
</dbReference>
<dbReference type="NCBIfam" id="TIGR00413">
    <property type="entry name" value="rlpA"/>
    <property type="match status" value="1"/>
</dbReference>
<evidence type="ECO:0000259" key="6">
    <source>
        <dbReference type="PROSITE" id="PS51724"/>
    </source>
</evidence>
<comment type="function">
    <text evidence="4">Lytic transglycosylase with a strong preference for naked glycan strands that lack stem peptides.</text>
</comment>
<keyword evidence="1 4" id="KW-0732">Signal</keyword>
<feature type="signal peptide" evidence="4">
    <location>
        <begin position="1"/>
        <end position="25"/>
    </location>
</feature>
<evidence type="ECO:0000256" key="4">
    <source>
        <dbReference type="HAMAP-Rule" id="MF_02071"/>
    </source>
</evidence>
<protein>
    <recommendedName>
        <fullName evidence="4">Probable endolytic peptidoglycan transglycosylase RlpA</fullName>
        <ecNumber evidence="4">4.2.2.-</ecNumber>
    </recommendedName>
</protein>
<dbReference type="InterPro" id="IPR012997">
    <property type="entry name" value="RplA"/>
</dbReference>
<name>A0ABX2FNU2_9BACT</name>
<dbReference type="RefSeq" id="WP_173809584.1">
    <property type="nucleotide sequence ID" value="NZ_JABSNP010000006.1"/>
</dbReference>
<sequence length="285" mass="30985" precursor="true">MKLFRSPASAFVLLLSLTLSLPGSARSKRTARVRHSAHTHMCKHVLEPHATSANMVLRGRASWYGKYFQGMETGNGERYNRFAYTCAHKTLPFNTRLRVTSVLTGHSVVVRVNDRGPFRNRRIIDLSEKAGQELNLKELGAATIVAEVVSPDTPLGPTTAPDNLLALCLGDPHPHAPFTTYEVAPTPEVAPAAPVVAVPAPTVAPASFLVQVGEFATPVEAQAVLAKIQALDPSMHVELANDLLDGRQRSRVLVGTFGERPQAEAVRRWLLVWGIGGQVREVALR</sequence>
<dbReference type="Gene3D" id="3.30.70.1070">
    <property type="entry name" value="Sporulation related repeat"/>
    <property type="match status" value="1"/>
</dbReference>
<keyword evidence="7" id="KW-0449">Lipoprotein</keyword>
<keyword evidence="2 4" id="KW-0456">Lyase</keyword>
<dbReference type="PANTHER" id="PTHR34183">
    <property type="entry name" value="ENDOLYTIC PEPTIDOGLYCAN TRANSGLYCOSYLASE RLPA"/>
    <property type="match status" value="1"/>
</dbReference>
<proteinExistence type="inferred from homology"/>
<evidence type="ECO:0000256" key="2">
    <source>
        <dbReference type="ARBA" id="ARBA00023239"/>
    </source>
</evidence>
<dbReference type="InterPro" id="IPR034718">
    <property type="entry name" value="RlpA"/>
</dbReference>
<evidence type="ECO:0000256" key="1">
    <source>
        <dbReference type="ARBA" id="ARBA00022729"/>
    </source>
</evidence>
<keyword evidence="8" id="KW-1185">Reference proteome</keyword>
<dbReference type="CDD" id="cd22268">
    <property type="entry name" value="DPBB_RlpA-like"/>
    <property type="match status" value="1"/>
</dbReference>
<feature type="chain" id="PRO_5044914414" description="Probable endolytic peptidoglycan transglycosylase RlpA" evidence="4">
    <location>
        <begin position="26"/>
        <end position="285"/>
    </location>
</feature>
<comment type="similarity">
    <text evidence="4 5">Belongs to the RlpA family.</text>
</comment>
<reference evidence="7 8" key="1">
    <citation type="submission" date="2020-05" db="EMBL/GenBank/DDBJ databases">
        <title>Genomic Encyclopedia of Type Strains, Phase IV (KMG-V): Genome sequencing to study the core and pangenomes of soil and plant-associated prokaryotes.</title>
        <authorList>
            <person name="Whitman W."/>
        </authorList>
    </citation>
    <scope>NUCLEOTIDE SEQUENCE [LARGE SCALE GENOMIC DNA]</scope>
    <source>
        <strain evidence="7 8">9A</strain>
    </source>
</reference>
<dbReference type="Pfam" id="PF03330">
    <property type="entry name" value="DPBB_1"/>
    <property type="match status" value="1"/>
</dbReference>
<dbReference type="InterPro" id="IPR009009">
    <property type="entry name" value="RlpA-like_DPBB"/>
</dbReference>
<evidence type="ECO:0000313" key="7">
    <source>
        <dbReference type="EMBL" id="NRT18840.1"/>
    </source>
</evidence>
<dbReference type="InterPro" id="IPR007730">
    <property type="entry name" value="SPOR-like_dom"/>
</dbReference>
<dbReference type="SUPFAM" id="SSF110997">
    <property type="entry name" value="Sporulation related repeat"/>
    <property type="match status" value="1"/>
</dbReference>
<dbReference type="Gene3D" id="2.40.40.10">
    <property type="entry name" value="RlpA-like domain"/>
    <property type="match status" value="1"/>
</dbReference>
<gene>
    <name evidence="4" type="primary">rlpA</name>
    <name evidence="7" type="ORF">HNP98_001663</name>
</gene>